<reference evidence="1 2" key="1">
    <citation type="journal article" date="2013" name="Genome Announc.">
        <title>Genome Sequence of the Extreme Obligate Alkaliphile Bacillus marmarensis Strain DSM 21297.</title>
        <authorList>
            <person name="Wernick D.G."/>
            <person name="Choi K.Y."/>
            <person name="Tat C.A."/>
            <person name="Lafontaine Rivera J.G."/>
            <person name="Liao J.C."/>
        </authorList>
    </citation>
    <scope>NUCLEOTIDE SEQUENCE [LARGE SCALE GENOMIC DNA]</scope>
    <source>
        <strain evidence="1 2">DSM 21297</strain>
    </source>
</reference>
<dbReference type="RefSeq" id="WP_022626890.1">
    <property type="nucleotide sequence ID" value="NZ_ATAE01000005.1"/>
</dbReference>
<dbReference type="EMBL" id="ATAE01000005">
    <property type="protein sequence ID" value="ERN54817.1"/>
    <property type="molecule type" value="Genomic_DNA"/>
</dbReference>
<protein>
    <submittedName>
        <fullName evidence="1">Uncharacterized protein</fullName>
    </submittedName>
</protein>
<keyword evidence="2" id="KW-1185">Reference proteome</keyword>
<gene>
    <name evidence="1" type="ORF">A33I_05580</name>
</gene>
<comment type="caution">
    <text evidence="1">The sequence shown here is derived from an EMBL/GenBank/DDBJ whole genome shotgun (WGS) entry which is preliminary data.</text>
</comment>
<evidence type="ECO:0000313" key="1">
    <source>
        <dbReference type="EMBL" id="ERN54817.1"/>
    </source>
</evidence>
<evidence type="ECO:0000313" key="2">
    <source>
        <dbReference type="Proteomes" id="UP000017170"/>
    </source>
</evidence>
<dbReference type="PATRIC" id="fig|1188261.3.peg.515"/>
<dbReference type="AlphaFoldDB" id="U6STX6"/>
<sequence length="70" mass="8333">MRKYEGQRYEDAFCLHSMHRYFPQDKEPELDNRKAEGHVLAFETLWEMSTCNVVTNRIALIRGLIAFVQK</sequence>
<name>U6STX6_9BACI</name>
<proteinExistence type="predicted"/>
<dbReference type="Proteomes" id="UP000017170">
    <property type="component" value="Unassembled WGS sequence"/>
</dbReference>
<accession>U6STX6</accession>
<organism evidence="1 2">
    <name type="scientific">Alkalihalophilus marmarensis DSM 21297</name>
    <dbReference type="NCBI Taxonomy" id="1188261"/>
    <lineage>
        <taxon>Bacteria</taxon>
        <taxon>Bacillati</taxon>
        <taxon>Bacillota</taxon>
        <taxon>Bacilli</taxon>
        <taxon>Bacillales</taxon>
        <taxon>Bacillaceae</taxon>
        <taxon>Alkalihalophilus</taxon>
    </lineage>
</organism>